<evidence type="ECO:0000256" key="1">
    <source>
        <dbReference type="SAM" id="MobiDB-lite"/>
    </source>
</evidence>
<dbReference type="Proteomes" id="UP000828390">
    <property type="component" value="Unassembled WGS sequence"/>
</dbReference>
<reference evidence="2" key="2">
    <citation type="submission" date="2020-11" db="EMBL/GenBank/DDBJ databases">
        <authorList>
            <person name="McCartney M.A."/>
            <person name="Auch B."/>
            <person name="Kono T."/>
            <person name="Mallez S."/>
            <person name="Becker A."/>
            <person name="Gohl D.M."/>
            <person name="Silverstein K.A.T."/>
            <person name="Koren S."/>
            <person name="Bechman K.B."/>
            <person name="Herman A."/>
            <person name="Abrahante J.E."/>
            <person name="Garbe J."/>
        </authorList>
    </citation>
    <scope>NUCLEOTIDE SEQUENCE</scope>
    <source>
        <strain evidence="2">Duluth1</strain>
        <tissue evidence="2">Whole animal</tissue>
    </source>
</reference>
<keyword evidence="3" id="KW-1185">Reference proteome</keyword>
<name>A0A9D3YTE3_DREPO</name>
<gene>
    <name evidence="2" type="ORF">DPMN_079596</name>
</gene>
<reference evidence="2" key="1">
    <citation type="journal article" date="2019" name="bioRxiv">
        <title>The Genome of the Zebra Mussel, Dreissena polymorpha: A Resource for Invasive Species Research.</title>
        <authorList>
            <person name="McCartney M.A."/>
            <person name="Auch B."/>
            <person name="Kono T."/>
            <person name="Mallez S."/>
            <person name="Zhang Y."/>
            <person name="Obille A."/>
            <person name="Becker A."/>
            <person name="Abrahante J.E."/>
            <person name="Garbe J."/>
            <person name="Badalamenti J.P."/>
            <person name="Herman A."/>
            <person name="Mangelson H."/>
            <person name="Liachko I."/>
            <person name="Sullivan S."/>
            <person name="Sone E.D."/>
            <person name="Koren S."/>
            <person name="Silverstein K.A.T."/>
            <person name="Beckman K.B."/>
            <person name="Gohl D.M."/>
        </authorList>
    </citation>
    <scope>NUCLEOTIDE SEQUENCE</scope>
    <source>
        <strain evidence="2">Duluth1</strain>
        <tissue evidence="2">Whole animal</tissue>
    </source>
</reference>
<dbReference type="EMBL" id="JAIWYP010000015">
    <property type="protein sequence ID" value="KAH3704540.1"/>
    <property type="molecule type" value="Genomic_DNA"/>
</dbReference>
<feature type="region of interest" description="Disordered" evidence="1">
    <location>
        <begin position="40"/>
        <end position="66"/>
    </location>
</feature>
<accession>A0A9D3YTE3</accession>
<comment type="caution">
    <text evidence="2">The sequence shown here is derived from an EMBL/GenBank/DDBJ whole genome shotgun (WGS) entry which is preliminary data.</text>
</comment>
<organism evidence="2 3">
    <name type="scientific">Dreissena polymorpha</name>
    <name type="common">Zebra mussel</name>
    <name type="synonym">Mytilus polymorpha</name>
    <dbReference type="NCBI Taxonomy" id="45954"/>
    <lineage>
        <taxon>Eukaryota</taxon>
        <taxon>Metazoa</taxon>
        <taxon>Spiralia</taxon>
        <taxon>Lophotrochozoa</taxon>
        <taxon>Mollusca</taxon>
        <taxon>Bivalvia</taxon>
        <taxon>Autobranchia</taxon>
        <taxon>Heteroconchia</taxon>
        <taxon>Euheterodonta</taxon>
        <taxon>Imparidentia</taxon>
        <taxon>Neoheterodontei</taxon>
        <taxon>Myida</taxon>
        <taxon>Dreissenoidea</taxon>
        <taxon>Dreissenidae</taxon>
        <taxon>Dreissena</taxon>
    </lineage>
</organism>
<evidence type="ECO:0000313" key="2">
    <source>
        <dbReference type="EMBL" id="KAH3704540.1"/>
    </source>
</evidence>
<evidence type="ECO:0000313" key="3">
    <source>
        <dbReference type="Proteomes" id="UP000828390"/>
    </source>
</evidence>
<sequence length="129" mass="14930">MTTRLVQRTLTGGVAVVKCGKCDKICKNLRGLRIHQARTDCGKSDTQTQRSGVTPGETLEDPSREEYHRGTSTLLRVWFQTPRAGFRKRTTMTLFLICFSHWTMTLQNMQNQHHKHKQLREMMRRGARG</sequence>
<protein>
    <submittedName>
        <fullName evidence="2">Uncharacterized protein</fullName>
    </submittedName>
</protein>
<dbReference type="AlphaFoldDB" id="A0A9D3YTE3"/>
<proteinExistence type="predicted"/>